<evidence type="ECO:0000313" key="2">
    <source>
        <dbReference type="EMBL" id="KAG0139461.1"/>
    </source>
</evidence>
<reference evidence="2" key="1">
    <citation type="submission" date="2013-11" db="EMBL/GenBank/DDBJ databases">
        <title>Genome sequence of the fusiform rust pathogen reveals effectors for host alternation and coevolution with pine.</title>
        <authorList>
            <consortium name="DOE Joint Genome Institute"/>
            <person name="Smith K."/>
            <person name="Pendleton A."/>
            <person name="Kubisiak T."/>
            <person name="Anderson C."/>
            <person name="Salamov A."/>
            <person name="Aerts A."/>
            <person name="Riley R."/>
            <person name="Clum A."/>
            <person name="Lindquist E."/>
            <person name="Ence D."/>
            <person name="Campbell M."/>
            <person name="Kronenberg Z."/>
            <person name="Feau N."/>
            <person name="Dhillon B."/>
            <person name="Hamelin R."/>
            <person name="Burleigh J."/>
            <person name="Smith J."/>
            <person name="Yandell M."/>
            <person name="Nelson C."/>
            <person name="Grigoriev I."/>
            <person name="Davis J."/>
        </authorList>
    </citation>
    <scope>NUCLEOTIDE SEQUENCE</scope>
    <source>
        <strain evidence="2">G11</strain>
    </source>
</reference>
<sequence>MLDELYPDHQELFMISSPDFEFIVNKIMAQHNSLAEVAPYEKPEDDYSDYESSTDGSNEFIHSDVDLL</sequence>
<proteinExistence type="predicted"/>
<organism evidence="2 3">
    <name type="scientific">Cronartium quercuum f. sp. fusiforme G11</name>
    <dbReference type="NCBI Taxonomy" id="708437"/>
    <lineage>
        <taxon>Eukaryota</taxon>
        <taxon>Fungi</taxon>
        <taxon>Dikarya</taxon>
        <taxon>Basidiomycota</taxon>
        <taxon>Pucciniomycotina</taxon>
        <taxon>Pucciniomycetes</taxon>
        <taxon>Pucciniales</taxon>
        <taxon>Coleosporiaceae</taxon>
        <taxon>Cronartium</taxon>
    </lineage>
</organism>
<evidence type="ECO:0000313" key="3">
    <source>
        <dbReference type="Proteomes" id="UP000886653"/>
    </source>
</evidence>
<protein>
    <submittedName>
        <fullName evidence="2">Uncharacterized protein</fullName>
    </submittedName>
</protein>
<comment type="caution">
    <text evidence="2">The sequence shown here is derived from an EMBL/GenBank/DDBJ whole genome shotgun (WGS) entry which is preliminary data.</text>
</comment>
<name>A0A9P6T5A4_9BASI</name>
<accession>A0A9P6T5A4</accession>
<evidence type="ECO:0000256" key="1">
    <source>
        <dbReference type="SAM" id="MobiDB-lite"/>
    </source>
</evidence>
<feature type="region of interest" description="Disordered" evidence="1">
    <location>
        <begin position="39"/>
        <end position="68"/>
    </location>
</feature>
<dbReference type="Proteomes" id="UP000886653">
    <property type="component" value="Unassembled WGS sequence"/>
</dbReference>
<keyword evidence="3" id="KW-1185">Reference proteome</keyword>
<dbReference type="EMBL" id="MU167585">
    <property type="protein sequence ID" value="KAG0139461.1"/>
    <property type="molecule type" value="Genomic_DNA"/>
</dbReference>
<dbReference type="AlphaFoldDB" id="A0A9P6T5A4"/>
<gene>
    <name evidence="2" type="ORF">CROQUDRAFT_101503</name>
</gene>